<dbReference type="PROSITE" id="PS00518">
    <property type="entry name" value="ZF_RING_1"/>
    <property type="match status" value="1"/>
</dbReference>
<accession>A0AAD4CBM0</accession>
<sequence length="285" mass="31027">MSAETQDRIIASSLLLEAFPPNTHEFHPNNIFRERYRSPCLHALQQVFGPIDTGARSHSIESSFVSCYAHAVGRESSPLDVHAHNLAQFQSIFQHLYSNHSCLGCLVSSPQNSLPCGHTLCDACVQRYGQPKPRAESVYFFEECPLYQRPGLISIAILPSTAAVRALTVNRGGVRVVISLQILLELQDILGPRCSLSDLIDIAWGTSADNNRLNISNTQTFEYPSHTGQVLSLSWTFLFYENLFSSVSIPSSTSCGVSLANSSMGCCSPDDAARCALSAAGISTI</sequence>
<evidence type="ECO:0000256" key="4">
    <source>
        <dbReference type="PROSITE-ProRule" id="PRU00175"/>
    </source>
</evidence>
<proteinExistence type="predicted"/>
<keyword evidence="3" id="KW-0862">Zinc</keyword>
<evidence type="ECO:0000259" key="5">
    <source>
        <dbReference type="PROSITE" id="PS50089"/>
    </source>
</evidence>
<dbReference type="GO" id="GO:0008270">
    <property type="term" value="F:zinc ion binding"/>
    <property type="evidence" value="ECO:0007669"/>
    <property type="project" value="UniProtKB-KW"/>
</dbReference>
<gene>
    <name evidence="6" type="ORF">FE257_004930</name>
</gene>
<evidence type="ECO:0000313" key="7">
    <source>
        <dbReference type="Proteomes" id="UP001194746"/>
    </source>
</evidence>
<organism evidence="6 7">
    <name type="scientific">Aspergillus nanangensis</name>
    <dbReference type="NCBI Taxonomy" id="2582783"/>
    <lineage>
        <taxon>Eukaryota</taxon>
        <taxon>Fungi</taxon>
        <taxon>Dikarya</taxon>
        <taxon>Ascomycota</taxon>
        <taxon>Pezizomycotina</taxon>
        <taxon>Eurotiomycetes</taxon>
        <taxon>Eurotiomycetidae</taxon>
        <taxon>Eurotiales</taxon>
        <taxon>Aspergillaceae</taxon>
        <taxon>Aspergillus</taxon>
        <taxon>Aspergillus subgen. Circumdati</taxon>
    </lineage>
</organism>
<protein>
    <recommendedName>
        <fullName evidence="5">RING-type domain-containing protein</fullName>
    </recommendedName>
</protein>
<dbReference type="InterPro" id="IPR001841">
    <property type="entry name" value="Znf_RING"/>
</dbReference>
<reference evidence="6" key="1">
    <citation type="journal article" date="2019" name="Beilstein J. Org. Chem.">
        <title>Nanangenines: drimane sesquiterpenoids as the dominant metabolite cohort of a novel Australian fungus, Aspergillus nanangensis.</title>
        <authorList>
            <person name="Lacey H.J."/>
            <person name="Gilchrist C.L.M."/>
            <person name="Crombie A."/>
            <person name="Kalaitzis J.A."/>
            <person name="Vuong D."/>
            <person name="Rutledge P.J."/>
            <person name="Turner P."/>
            <person name="Pitt J.I."/>
            <person name="Lacey E."/>
            <person name="Chooi Y.H."/>
            <person name="Piggott A.M."/>
        </authorList>
    </citation>
    <scope>NUCLEOTIDE SEQUENCE</scope>
    <source>
        <strain evidence="6">MST-FP2251</strain>
    </source>
</reference>
<evidence type="ECO:0000256" key="3">
    <source>
        <dbReference type="ARBA" id="ARBA00022833"/>
    </source>
</evidence>
<dbReference type="EMBL" id="VCAU01000206">
    <property type="protein sequence ID" value="KAF9882873.1"/>
    <property type="molecule type" value="Genomic_DNA"/>
</dbReference>
<name>A0AAD4CBM0_ASPNN</name>
<evidence type="ECO:0000256" key="1">
    <source>
        <dbReference type="ARBA" id="ARBA00022723"/>
    </source>
</evidence>
<evidence type="ECO:0000313" key="6">
    <source>
        <dbReference type="EMBL" id="KAF9882873.1"/>
    </source>
</evidence>
<feature type="domain" description="RING-type" evidence="5">
    <location>
        <begin position="102"/>
        <end position="148"/>
    </location>
</feature>
<reference evidence="6" key="2">
    <citation type="submission" date="2020-02" db="EMBL/GenBank/DDBJ databases">
        <authorList>
            <person name="Gilchrist C.L.M."/>
            <person name="Chooi Y.-H."/>
        </authorList>
    </citation>
    <scope>NUCLEOTIDE SEQUENCE</scope>
    <source>
        <strain evidence="6">MST-FP2251</strain>
    </source>
</reference>
<keyword evidence="1" id="KW-0479">Metal-binding</keyword>
<keyword evidence="2 4" id="KW-0863">Zinc-finger</keyword>
<dbReference type="InterPro" id="IPR017907">
    <property type="entry name" value="Znf_RING_CS"/>
</dbReference>
<dbReference type="PROSITE" id="PS50089">
    <property type="entry name" value="ZF_RING_2"/>
    <property type="match status" value="1"/>
</dbReference>
<dbReference type="Proteomes" id="UP001194746">
    <property type="component" value="Unassembled WGS sequence"/>
</dbReference>
<comment type="caution">
    <text evidence="6">The sequence shown here is derived from an EMBL/GenBank/DDBJ whole genome shotgun (WGS) entry which is preliminary data.</text>
</comment>
<dbReference type="AlphaFoldDB" id="A0AAD4CBM0"/>
<keyword evidence="7" id="KW-1185">Reference proteome</keyword>
<evidence type="ECO:0000256" key="2">
    <source>
        <dbReference type="ARBA" id="ARBA00022771"/>
    </source>
</evidence>